<dbReference type="SUPFAM" id="SSF54211">
    <property type="entry name" value="Ribosomal protein S5 domain 2-like"/>
    <property type="match status" value="1"/>
</dbReference>
<evidence type="ECO:0000256" key="5">
    <source>
        <dbReference type="ARBA" id="ARBA00042623"/>
    </source>
</evidence>
<dbReference type="OrthoDB" id="10254627at2759"/>
<dbReference type="Gene3D" id="3.30.230.10">
    <property type="match status" value="1"/>
</dbReference>
<evidence type="ECO:0000256" key="4">
    <source>
        <dbReference type="ARBA" id="ARBA00039318"/>
    </source>
</evidence>
<evidence type="ECO:0000256" key="2">
    <source>
        <dbReference type="ARBA" id="ARBA00022980"/>
    </source>
</evidence>
<evidence type="ECO:0000313" key="7">
    <source>
        <dbReference type="EMBL" id="RKP14596.1"/>
    </source>
</evidence>
<dbReference type="InterPro" id="IPR023035">
    <property type="entry name" value="Ribosomal_uS9_bac/plastid"/>
</dbReference>
<comment type="similarity">
    <text evidence="1 6">Belongs to the universal ribosomal protein uS9 family.</text>
</comment>
<organism evidence="7 8">
    <name type="scientific">Piptocephalis cylindrospora</name>
    <dbReference type="NCBI Taxonomy" id="1907219"/>
    <lineage>
        <taxon>Eukaryota</taxon>
        <taxon>Fungi</taxon>
        <taxon>Fungi incertae sedis</taxon>
        <taxon>Zoopagomycota</taxon>
        <taxon>Zoopagomycotina</taxon>
        <taxon>Zoopagomycetes</taxon>
        <taxon>Zoopagales</taxon>
        <taxon>Piptocephalidaceae</taxon>
        <taxon>Piptocephalis</taxon>
    </lineage>
</organism>
<sequence>MNTKVGKDVGLEEGGVAAAFGWRKSAKAKVWLVPAREDGKGEVRVNGLPLGSWVREETQRESVIRGLVVGDRVGRYNAWCTVSGGGMTGQVEAVRLALARALTTQEYDLKATLRKAGLISHDWRTVERKKPGQPKARKKFTW</sequence>
<dbReference type="EMBL" id="KZ987814">
    <property type="protein sequence ID" value="RKP14596.1"/>
    <property type="molecule type" value="Genomic_DNA"/>
</dbReference>
<keyword evidence="2 6" id="KW-0689">Ribosomal protein</keyword>
<name>A0A4P9Y688_9FUNG</name>
<dbReference type="PROSITE" id="PS00360">
    <property type="entry name" value="RIBOSOMAL_S9"/>
    <property type="match status" value="1"/>
</dbReference>
<dbReference type="GO" id="GO:0003735">
    <property type="term" value="F:structural constituent of ribosome"/>
    <property type="evidence" value="ECO:0007669"/>
    <property type="project" value="InterPro"/>
</dbReference>
<keyword evidence="3 6" id="KW-0687">Ribonucleoprotein</keyword>
<accession>A0A4P9Y688</accession>
<dbReference type="Pfam" id="PF00380">
    <property type="entry name" value="Ribosomal_S9"/>
    <property type="match status" value="1"/>
</dbReference>
<evidence type="ECO:0000256" key="1">
    <source>
        <dbReference type="ARBA" id="ARBA00005251"/>
    </source>
</evidence>
<dbReference type="NCBIfam" id="NF001099">
    <property type="entry name" value="PRK00132.1"/>
    <property type="match status" value="1"/>
</dbReference>
<keyword evidence="8" id="KW-1185">Reference proteome</keyword>
<dbReference type="Proteomes" id="UP000267251">
    <property type="component" value="Unassembled WGS sequence"/>
</dbReference>
<dbReference type="PANTHER" id="PTHR21569:SF1">
    <property type="entry name" value="SMALL RIBOSOMAL SUBUNIT PROTEIN US9M"/>
    <property type="match status" value="1"/>
</dbReference>
<gene>
    <name evidence="7" type="ORF">BJ684DRAFT_8312</name>
</gene>
<protein>
    <recommendedName>
        <fullName evidence="4">Small ribosomal subunit protein uS9m</fullName>
    </recommendedName>
    <alternativeName>
        <fullName evidence="5">37S ribosomal protein S9, mitochondrial</fullName>
    </alternativeName>
</protein>
<evidence type="ECO:0000313" key="8">
    <source>
        <dbReference type="Proteomes" id="UP000267251"/>
    </source>
</evidence>
<dbReference type="InterPro" id="IPR020574">
    <property type="entry name" value="Ribosomal_uS9_CS"/>
</dbReference>
<dbReference type="InterPro" id="IPR020568">
    <property type="entry name" value="Ribosomal_Su5_D2-typ_SF"/>
</dbReference>
<dbReference type="GO" id="GO:0003723">
    <property type="term" value="F:RNA binding"/>
    <property type="evidence" value="ECO:0007669"/>
    <property type="project" value="TreeGrafter"/>
</dbReference>
<dbReference type="AlphaFoldDB" id="A0A4P9Y688"/>
<dbReference type="GO" id="GO:0005763">
    <property type="term" value="C:mitochondrial small ribosomal subunit"/>
    <property type="evidence" value="ECO:0007669"/>
    <property type="project" value="TreeGrafter"/>
</dbReference>
<evidence type="ECO:0000256" key="3">
    <source>
        <dbReference type="ARBA" id="ARBA00023274"/>
    </source>
</evidence>
<dbReference type="InterPro" id="IPR014721">
    <property type="entry name" value="Ribsml_uS5_D2-typ_fold_subgr"/>
</dbReference>
<evidence type="ECO:0000256" key="6">
    <source>
        <dbReference type="RuleBase" id="RU003815"/>
    </source>
</evidence>
<proteinExistence type="inferred from homology"/>
<dbReference type="PANTHER" id="PTHR21569">
    <property type="entry name" value="RIBOSOMAL PROTEIN S9"/>
    <property type="match status" value="1"/>
</dbReference>
<dbReference type="GO" id="GO:0006412">
    <property type="term" value="P:translation"/>
    <property type="evidence" value="ECO:0007669"/>
    <property type="project" value="InterPro"/>
</dbReference>
<dbReference type="InterPro" id="IPR000754">
    <property type="entry name" value="Ribosomal_uS9"/>
</dbReference>
<reference evidence="8" key="1">
    <citation type="journal article" date="2018" name="Nat. Microbiol.">
        <title>Leveraging single-cell genomics to expand the fungal tree of life.</title>
        <authorList>
            <person name="Ahrendt S.R."/>
            <person name="Quandt C.A."/>
            <person name="Ciobanu D."/>
            <person name="Clum A."/>
            <person name="Salamov A."/>
            <person name="Andreopoulos B."/>
            <person name="Cheng J.F."/>
            <person name="Woyke T."/>
            <person name="Pelin A."/>
            <person name="Henrissat B."/>
            <person name="Reynolds N.K."/>
            <person name="Benny G.L."/>
            <person name="Smith M.E."/>
            <person name="James T.Y."/>
            <person name="Grigoriev I.V."/>
        </authorList>
    </citation>
    <scope>NUCLEOTIDE SEQUENCE [LARGE SCALE GENOMIC DNA]</scope>
</reference>